<dbReference type="InterPro" id="IPR004477">
    <property type="entry name" value="ComEC_N"/>
</dbReference>
<feature type="transmembrane region" description="Helical" evidence="6">
    <location>
        <begin position="307"/>
        <end position="330"/>
    </location>
</feature>
<dbReference type="Pfam" id="PF03772">
    <property type="entry name" value="Competence"/>
    <property type="match status" value="1"/>
</dbReference>
<feature type="transmembrane region" description="Helical" evidence="6">
    <location>
        <begin position="336"/>
        <end position="357"/>
    </location>
</feature>
<dbReference type="EMBL" id="CP007770">
    <property type="protein sequence ID" value="AJC88137.1"/>
    <property type="molecule type" value="Genomic_DNA"/>
</dbReference>
<dbReference type="PANTHER" id="PTHR30619">
    <property type="entry name" value="DNA INTERNALIZATION/COMPETENCE PROTEIN COMEC/REC2"/>
    <property type="match status" value="1"/>
</dbReference>
<evidence type="ECO:0000256" key="6">
    <source>
        <dbReference type="SAM" id="Phobius"/>
    </source>
</evidence>
<evidence type="ECO:0000313" key="8">
    <source>
        <dbReference type="EMBL" id="AJC88137.1"/>
    </source>
</evidence>
<dbReference type="Proteomes" id="UP000031163">
    <property type="component" value="Chromosome"/>
</dbReference>
<dbReference type="NCBIfam" id="TIGR00360">
    <property type="entry name" value="ComEC_N-term"/>
    <property type="match status" value="1"/>
</dbReference>
<keyword evidence="5 6" id="KW-0472">Membrane</keyword>
<evidence type="ECO:0000259" key="7">
    <source>
        <dbReference type="Pfam" id="PF03772"/>
    </source>
</evidence>
<accession>A0A0A8H2D5</accession>
<proteinExistence type="predicted"/>
<keyword evidence="4 6" id="KW-1133">Transmembrane helix</keyword>
<feature type="transmembrane region" description="Helical" evidence="6">
    <location>
        <begin position="278"/>
        <end position="295"/>
    </location>
</feature>
<evidence type="ECO:0000256" key="3">
    <source>
        <dbReference type="ARBA" id="ARBA00022692"/>
    </source>
</evidence>
<evidence type="ECO:0000256" key="5">
    <source>
        <dbReference type="ARBA" id="ARBA00023136"/>
    </source>
</evidence>
<keyword evidence="2" id="KW-1003">Cell membrane</keyword>
<name>A0A0A8H2D5_9BACT</name>
<dbReference type="HOGENOM" id="CLU_054204_0_0_7"/>
<protein>
    <submittedName>
        <fullName evidence="8">Competence protein, ComEC family</fullName>
    </submittedName>
</protein>
<dbReference type="STRING" id="1031564.CINS_1177"/>
<evidence type="ECO:0000256" key="1">
    <source>
        <dbReference type="ARBA" id="ARBA00004651"/>
    </source>
</evidence>
<sequence>MNFKFSVFKNYREFSILFLCFLIILLLNLFYEYKHYQNFKLTKHLYLKDNIIISSHIKENTNGKRYQILKLKNSDFTLYTLDYKILDLDRNKRINLRIITKNVNFKDYLSKNFFAPSYDINQTTSIKQDNFITRYFLNQHQNSKIIEFYGALFFAKSISYQLRQDINFYGIAHLIAISGYHLGLLFSFCFFIFTPIYAFFQKRYFPYRSLKFDISLLVFTLLISYTFLINFPPSYIRALCMALLGFYFYCKNINILSFNFLFLSIVLCISIFPQLIFSVGFLFSILGVFYIYLYIHHFKNYFSNLTHIILLNFWTFLAMILPVLYFFPLLSLQQFLAIPLSILFIIFYPLVLLLHIIGYGNFLDNILIYFFDIKFYSINFKISFYIYLAYLLMSLFAIFNKYLALFVVSLGFIPFIFLI</sequence>
<dbReference type="GeneID" id="74431963"/>
<gene>
    <name evidence="8" type="ORF">CINS_1177</name>
</gene>
<reference evidence="8 9" key="1">
    <citation type="journal article" date="2014" name="Genome Biol. Evol.">
        <title>Comparative Genomics of the Campylobacter lari Group.</title>
        <authorList>
            <person name="Miller W.G."/>
            <person name="Yee E."/>
            <person name="Chapman M.H."/>
            <person name="Smith T.P."/>
            <person name="Bono J.L."/>
            <person name="Huynh S."/>
            <person name="Parker C.T."/>
            <person name="Vandamme P."/>
            <person name="Luong K."/>
            <person name="Korlach J."/>
        </authorList>
    </citation>
    <scope>NUCLEOTIDE SEQUENCE [LARGE SCALE GENOMIC DNA]</scope>
    <source>
        <strain evidence="8 9">NCTC 12927</strain>
    </source>
</reference>
<dbReference type="GO" id="GO:0005886">
    <property type="term" value="C:plasma membrane"/>
    <property type="evidence" value="ECO:0007669"/>
    <property type="project" value="UniProtKB-SubCell"/>
</dbReference>
<dbReference type="InterPro" id="IPR052159">
    <property type="entry name" value="Competence_DNA_uptake"/>
</dbReference>
<dbReference type="RefSeq" id="WP_039650664.1">
    <property type="nucleotide sequence ID" value="NZ_CP007770.1"/>
</dbReference>
<comment type="subcellular location">
    <subcellularLocation>
        <location evidence="1">Cell membrane</location>
        <topology evidence="1">Multi-pass membrane protein</topology>
    </subcellularLocation>
</comment>
<feature type="transmembrane region" description="Helical" evidence="6">
    <location>
        <begin position="14"/>
        <end position="31"/>
    </location>
</feature>
<feature type="transmembrane region" description="Helical" evidence="6">
    <location>
        <begin position="402"/>
        <end position="418"/>
    </location>
</feature>
<feature type="transmembrane region" description="Helical" evidence="6">
    <location>
        <begin position="168"/>
        <end position="200"/>
    </location>
</feature>
<evidence type="ECO:0000256" key="4">
    <source>
        <dbReference type="ARBA" id="ARBA00022989"/>
    </source>
</evidence>
<organism evidence="8 9">
    <name type="scientific">Campylobacter insulaenigrae NCTC 12927</name>
    <dbReference type="NCBI Taxonomy" id="1031564"/>
    <lineage>
        <taxon>Bacteria</taxon>
        <taxon>Pseudomonadati</taxon>
        <taxon>Campylobacterota</taxon>
        <taxon>Epsilonproteobacteria</taxon>
        <taxon>Campylobacterales</taxon>
        <taxon>Campylobacteraceae</taxon>
        <taxon>Campylobacter</taxon>
    </lineage>
</organism>
<evidence type="ECO:0000313" key="9">
    <source>
        <dbReference type="Proteomes" id="UP000031163"/>
    </source>
</evidence>
<feature type="transmembrane region" description="Helical" evidence="6">
    <location>
        <begin position="378"/>
        <end position="396"/>
    </location>
</feature>
<dbReference type="AlphaFoldDB" id="A0A0A8H2D5"/>
<feature type="domain" description="ComEC/Rec2-related protein" evidence="7">
    <location>
        <begin position="156"/>
        <end position="418"/>
    </location>
</feature>
<keyword evidence="3 6" id="KW-0812">Transmembrane</keyword>
<dbReference type="PANTHER" id="PTHR30619:SF7">
    <property type="entry name" value="BETA-LACTAMASE DOMAIN PROTEIN"/>
    <property type="match status" value="1"/>
</dbReference>
<feature type="transmembrane region" description="Helical" evidence="6">
    <location>
        <begin position="212"/>
        <end position="228"/>
    </location>
</feature>
<evidence type="ECO:0000256" key="2">
    <source>
        <dbReference type="ARBA" id="ARBA00022475"/>
    </source>
</evidence>
<dbReference type="KEGG" id="cis:CINS_1177"/>